<evidence type="ECO:0000313" key="1">
    <source>
        <dbReference type="EMBL" id="UYV80131.1"/>
    </source>
</evidence>
<evidence type="ECO:0000313" key="2">
    <source>
        <dbReference type="Proteomes" id="UP001235939"/>
    </source>
</evidence>
<keyword evidence="2" id="KW-1185">Reference proteome</keyword>
<protein>
    <submittedName>
        <fullName evidence="1">Uncharacterized protein</fullName>
    </submittedName>
</protein>
<proteinExistence type="predicted"/>
<dbReference type="EMBL" id="CP092880">
    <property type="protein sequence ID" value="UYV80131.1"/>
    <property type="molecule type" value="Genomic_DNA"/>
</dbReference>
<name>A0ABY6LIM8_9ARAC</name>
<sequence>MQTLRPVSPCPTLHIPGILHCSSGIKWENMRSVDRKYIGTTHKSRQNVLQIFQVMLNKNMYQAYTFKYSMETEVAEGFGRSLRLKGISPDLGLLDKEPILIKNESGETFNLPVLATAKMPFLICWRWRSRRPKMAERL</sequence>
<accession>A0ABY6LIM8</accession>
<reference evidence="1 2" key="1">
    <citation type="submission" date="2022-01" db="EMBL/GenBank/DDBJ databases">
        <title>A chromosomal length assembly of Cordylochernes scorpioides.</title>
        <authorList>
            <person name="Zeh D."/>
            <person name="Zeh J."/>
        </authorList>
    </citation>
    <scope>NUCLEOTIDE SEQUENCE [LARGE SCALE GENOMIC DNA]</scope>
    <source>
        <strain evidence="1">IN4F17</strain>
        <tissue evidence="1">Whole Body</tissue>
    </source>
</reference>
<dbReference type="Proteomes" id="UP001235939">
    <property type="component" value="Chromosome 18"/>
</dbReference>
<organism evidence="1 2">
    <name type="scientific">Cordylochernes scorpioides</name>
    <dbReference type="NCBI Taxonomy" id="51811"/>
    <lineage>
        <taxon>Eukaryota</taxon>
        <taxon>Metazoa</taxon>
        <taxon>Ecdysozoa</taxon>
        <taxon>Arthropoda</taxon>
        <taxon>Chelicerata</taxon>
        <taxon>Arachnida</taxon>
        <taxon>Pseudoscorpiones</taxon>
        <taxon>Cheliferoidea</taxon>
        <taxon>Chernetidae</taxon>
        <taxon>Cordylochernes</taxon>
    </lineage>
</organism>
<gene>
    <name evidence="1" type="ORF">LAZ67_18001782</name>
</gene>